<comment type="caution">
    <text evidence="5">The sequence shown here is derived from an EMBL/GenBank/DDBJ whole genome shotgun (WGS) entry which is preliminary data.</text>
</comment>
<dbReference type="CDD" id="cd16442">
    <property type="entry name" value="BPL"/>
    <property type="match status" value="1"/>
</dbReference>
<evidence type="ECO:0000256" key="1">
    <source>
        <dbReference type="ARBA" id="ARBA00022598"/>
    </source>
</evidence>
<dbReference type="InterPro" id="IPR004143">
    <property type="entry name" value="BPL_LPL_catalytic"/>
</dbReference>
<dbReference type="PANTHER" id="PTHR12835:SF5">
    <property type="entry name" value="BIOTIN--PROTEIN LIGASE"/>
    <property type="match status" value="1"/>
</dbReference>
<dbReference type="Pfam" id="PF03099">
    <property type="entry name" value="BPL_LplA_LipB"/>
    <property type="match status" value="1"/>
</dbReference>
<dbReference type="Gene3D" id="3.30.930.10">
    <property type="entry name" value="Bira Bifunctional Protein, Domain 2"/>
    <property type="match status" value="1"/>
</dbReference>
<dbReference type="GO" id="GO:0016740">
    <property type="term" value="F:transferase activity"/>
    <property type="evidence" value="ECO:0007669"/>
    <property type="project" value="UniProtKB-ARBA"/>
</dbReference>
<dbReference type="GO" id="GO:0004077">
    <property type="term" value="F:biotin--[biotin carboxyl-carrier protein] ligase activity"/>
    <property type="evidence" value="ECO:0007669"/>
    <property type="project" value="UniProtKB-EC"/>
</dbReference>
<dbReference type="InterPro" id="IPR045864">
    <property type="entry name" value="aa-tRNA-synth_II/BPL/LPL"/>
</dbReference>
<dbReference type="InterPro" id="IPR003142">
    <property type="entry name" value="BPL_C"/>
</dbReference>
<dbReference type="Gene3D" id="2.30.30.100">
    <property type="match status" value="1"/>
</dbReference>
<dbReference type="AlphaFoldDB" id="A0A5C5SC89"/>
<evidence type="ECO:0000313" key="5">
    <source>
        <dbReference type="EMBL" id="TWS98707.1"/>
    </source>
</evidence>
<protein>
    <recommendedName>
        <fullName evidence="3">biotin--[biotin carboxyl-carrier protein] ligase</fullName>
        <ecNumber evidence="3">6.3.4.15</ecNumber>
    </recommendedName>
</protein>
<organism evidence="5 6">
    <name type="scientific">Streptococcus cuniculipharyngis</name>
    <dbReference type="NCBI Taxonomy" id="1562651"/>
    <lineage>
        <taxon>Bacteria</taxon>
        <taxon>Bacillati</taxon>
        <taxon>Bacillota</taxon>
        <taxon>Bacilli</taxon>
        <taxon>Lactobacillales</taxon>
        <taxon>Streptococcaceae</taxon>
        <taxon>Streptococcus</taxon>
    </lineage>
</organism>
<evidence type="ECO:0000313" key="6">
    <source>
        <dbReference type="Proteomes" id="UP000317430"/>
    </source>
</evidence>
<proteinExistence type="predicted"/>
<dbReference type="RefSeq" id="WP_146565533.1">
    <property type="nucleotide sequence ID" value="NZ_VOHL01000001.1"/>
</dbReference>
<gene>
    <name evidence="5" type="ORF">FRX57_00325</name>
</gene>
<feature type="domain" description="BPL/LPL catalytic" evidence="4">
    <location>
        <begin position="5"/>
        <end position="193"/>
    </location>
</feature>
<keyword evidence="6" id="KW-1185">Reference proteome</keyword>
<dbReference type="Pfam" id="PF02237">
    <property type="entry name" value="BPL_C"/>
    <property type="match status" value="1"/>
</dbReference>
<dbReference type="PANTHER" id="PTHR12835">
    <property type="entry name" value="BIOTIN PROTEIN LIGASE"/>
    <property type="match status" value="1"/>
</dbReference>
<dbReference type="GO" id="GO:0005737">
    <property type="term" value="C:cytoplasm"/>
    <property type="evidence" value="ECO:0007669"/>
    <property type="project" value="TreeGrafter"/>
</dbReference>
<dbReference type="InterPro" id="IPR004408">
    <property type="entry name" value="Biotin_CoA_COase_ligase"/>
</dbReference>
<keyword evidence="1 5" id="KW-0436">Ligase</keyword>
<dbReference type="EC" id="6.3.4.15" evidence="3"/>
<dbReference type="SUPFAM" id="SSF55681">
    <property type="entry name" value="Class II aaRS and biotin synthetases"/>
    <property type="match status" value="1"/>
</dbReference>
<evidence type="ECO:0000256" key="2">
    <source>
        <dbReference type="ARBA" id="ARBA00023267"/>
    </source>
</evidence>
<evidence type="ECO:0000256" key="3">
    <source>
        <dbReference type="ARBA" id="ARBA00024227"/>
    </source>
</evidence>
<dbReference type="EMBL" id="VOHL01000001">
    <property type="protein sequence ID" value="TWS98707.1"/>
    <property type="molecule type" value="Genomic_DNA"/>
</dbReference>
<keyword evidence="2" id="KW-0092">Biotin</keyword>
<reference evidence="5 6" key="1">
    <citation type="submission" date="2019-08" db="EMBL/GenBank/DDBJ databases">
        <authorList>
            <person name="Lei W."/>
        </authorList>
    </citation>
    <scope>NUCLEOTIDE SEQUENCE [LARGE SCALE GENOMIC DNA]</scope>
    <source>
        <strain evidence="5 6">CCUG 66496</strain>
    </source>
</reference>
<sequence>MLKDYLDPETIRQQVGWPVYFKEKSSSTQTDAREGIQKNHACPALYLADGQEQAVGRFGRPFYTEDQGGIYMTLHLKPTRPLSQLAVYTMMIATSIVKAIEGLTQQRCQIKWVNDIYLNQKKIAGILLESIHREDQQATDLLIGVGINFAISTFPPELASKAGSLFQEHPSISRSQLICEIWRIFQETPEQDLIKVYRDKSMVLDQLVSFTENGQTFQGLAIDISQKGELIVQLANHETKILSSNEVSLSSWLS</sequence>
<name>A0A5C5SC89_9STRE</name>
<dbReference type="PROSITE" id="PS51733">
    <property type="entry name" value="BPL_LPL_CATALYTIC"/>
    <property type="match status" value="1"/>
</dbReference>
<dbReference type="Proteomes" id="UP000317430">
    <property type="component" value="Unassembled WGS sequence"/>
</dbReference>
<accession>A0A5C5SC89</accession>
<dbReference type="NCBIfam" id="TIGR00121">
    <property type="entry name" value="birA_ligase"/>
    <property type="match status" value="1"/>
</dbReference>
<dbReference type="GO" id="GO:0009249">
    <property type="term" value="P:protein lipoylation"/>
    <property type="evidence" value="ECO:0007669"/>
    <property type="project" value="UniProtKB-ARBA"/>
</dbReference>
<evidence type="ECO:0000259" key="4">
    <source>
        <dbReference type="PROSITE" id="PS51733"/>
    </source>
</evidence>
<dbReference type="OrthoDB" id="9807064at2"/>